<evidence type="ECO:0000313" key="12">
    <source>
        <dbReference type="Proteomes" id="UP000054937"/>
    </source>
</evidence>
<evidence type="ECO:0000313" key="11">
    <source>
        <dbReference type="EMBL" id="KRX01963.1"/>
    </source>
</evidence>
<dbReference type="GO" id="GO:0005524">
    <property type="term" value="F:ATP binding"/>
    <property type="evidence" value="ECO:0007669"/>
    <property type="project" value="UniProtKB-KW"/>
</dbReference>
<dbReference type="CDD" id="cd01672">
    <property type="entry name" value="TMPK"/>
    <property type="match status" value="1"/>
</dbReference>
<dbReference type="GO" id="GO:0005634">
    <property type="term" value="C:nucleus"/>
    <property type="evidence" value="ECO:0007669"/>
    <property type="project" value="TreeGrafter"/>
</dbReference>
<protein>
    <recommendedName>
        <fullName evidence="4">Thymidylate kinase</fullName>
        <ecNumber evidence="3">2.7.4.9</ecNumber>
    </recommendedName>
</protein>
<dbReference type="Gene3D" id="3.40.50.300">
    <property type="entry name" value="P-loop containing nucleotide triphosphate hydrolases"/>
    <property type="match status" value="1"/>
</dbReference>
<dbReference type="EMBL" id="LDAU01000159">
    <property type="protein sequence ID" value="KRX01963.1"/>
    <property type="molecule type" value="Genomic_DNA"/>
</dbReference>
<dbReference type="GO" id="GO:0005829">
    <property type="term" value="C:cytosol"/>
    <property type="evidence" value="ECO:0007669"/>
    <property type="project" value="TreeGrafter"/>
</dbReference>
<dbReference type="PROSITE" id="PS01331">
    <property type="entry name" value="THYMIDYLATE_KINASE"/>
    <property type="match status" value="1"/>
</dbReference>
<evidence type="ECO:0000256" key="1">
    <source>
        <dbReference type="ARBA" id="ARBA00004992"/>
    </source>
</evidence>
<dbReference type="GO" id="GO:0004550">
    <property type="term" value="F:nucleoside diphosphate kinase activity"/>
    <property type="evidence" value="ECO:0007669"/>
    <property type="project" value="TreeGrafter"/>
</dbReference>
<evidence type="ECO:0000256" key="7">
    <source>
        <dbReference type="ARBA" id="ARBA00022741"/>
    </source>
</evidence>
<dbReference type="PANTHER" id="PTHR10344:SF1">
    <property type="entry name" value="THYMIDYLATE KINASE"/>
    <property type="match status" value="1"/>
</dbReference>
<dbReference type="Proteomes" id="UP000054937">
    <property type="component" value="Unassembled WGS sequence"/>
</dbReference>
<dbReference type="InterPro" id="IPR039430">
    <property type="entry name" value="Thymidylate_kin-like_dom"/>
</dbReference>
<keyword evidence="8" id="KW-0418">Kinase</keyword>
<dbReference type="InterPro" id="IPR027417">
    <property type="entry name" value="P-loop_NTPase"/>
</dbReference>
<comment type="pathway">
    <text evidence="1">Pyrimidine metabolism; dTTP biosynthesis.</text>
</comment>
<dbReference type="AlphaFoldDB" id="A0A0V0QII4"/>
<keyword evidence="6" id="KW-0545">Nucleotide biosynthesis</keyword>
<evidence type="ECO:0000259" key="10">
    <source>
        <dbReference type="Pfam" id="PF02223"/>
    </source>
</evidence>
<keyword evidence="5" id="KW-0808">Transferase</keyword>
<dbReference type="EC" id="2.7.4.9" evidence="3"/>
<dbReference type="SUPFAM" id="SSF52540">
    <property type="entry name" value="P-loop containing nucleoside triphosphate hydrolases"/>
    <property type="match status" value="1"/>
</dbReference>
<dbReference type="GO" id="GO:0006233">
    <property type="term" value="P:dTDP biosynthetic process"/>
    <property type="evidence" value="ECO:0007669"/>
    <property type="project" value="InterPro"/>
</dbReference>
<dbReference type="FunCoup" id="A0A0V0QII4">
    <property type="interactions" value="289"/>
</dbReference>
<evidence type="ECO:0000256" key="9">
    <source>
        <dbReference type="ARBA" id="ARBA00022840"/>
    </source>
</evidence>
<sequence length="216" mass="25250">MMGSRGLLVVFEGLDRCGKSTQCQKLVERLQKDKLETVLQSFPDRTTILGQMINDYLKGNKELNNEVIHLLFSANRWEKNNQMIKNLQNSVNIVLDRYAYSGVAYSSAKGLDVQWCKNSDIGLLKPDIVFYLYLGEEEQIKRGQYGEEVYEKKEFQLKVKEKFEQILREEDNIVMVDASKSVQDISDFIYEQFNIKATQILKDQEIQKLWVDQQKM</sequence>
<name>A0A0V0QII4_PSEPJ</name>
<reference evidence="11 12" key="1">
    <citation type="journal article" date="2015" name="Sci. Rep.">
        <title>Genome of the facultative scuticociliatosis pathogen Pseudocohnilembus persalinus provides insight into its virulence through horizontal gene transfer.</title>
        <authorList>
            <person name="Xiong J."/>
            <person name="Wang G."/>
            <person name="Cheng J."/>
            <person name="Tian M."/>
            <person name="Pan X."/>
            <person name="Warren A."/>
            <person name="Jiang C."/>
            <person name="Yuan D."/>
            <person name="Miao W."/>
        </authorList>
    </citation>
    <scope>NUCLEOTIDE SEQUENCE [LARGE SCALE GENOMIC DNA]</scope>
    <source>
        <strain evidence="11">36N120E</strain>
    </source>
</reference>
<evidence type="ECO:0000256" key="6">
    <source>
        <dbReference type="ARBA" id="ARBA00022727"/>
    </source>
</evidence>
<comment type="caution">
    <text evidence="11">The sequence shown here is derived from an EMBL/GenBank/DDBJ whole genome shotgun (WGS) entry which is preliminary data.</text>
</comment>
<keyword evidence="9" id="KW-0067">ATP-binding</keyword>
<evidence type="ECO:0000256" key="2">
    <source>
        <dbReference type="ARBA" id="ARBA00009776"/>
    </source>
</evidence>
<keyword evidence="12" id="KW-1185">Reference proteome</keyword>
<comment type="similarity">
    <text evidence="2">Belongs to the thymidylate kinase family.</text>
</comment>
<evidence type="ECO:0000256" key="8">
    <source>
        <dbReference type="ARBA" id="ARBA00022777"/>
    </source>
</evidence>
<evidence type="ECO:0000256" key="4">
    <source>
        <dbReference type="ARBA" id="ARBA00017144"/>
    </source>
</evidence>
<dbReference type="Pfam" id="PF02223">
    <property type="entry name" value="Thymidylate_kin"/>
    <property type="match status" value="1"/>
</dbReference>
<dbReference type="GO" id="GO:0006235">
    <property type="term" value="P:dTTP biosynthetic process"/>
    <property type="evidence" value="ECO:0007669"/>
    <property type="project" value="TreeGrafter"/>
</dbReference>
<dbReference type="InterPro" id="IPR018094">
    <property type="entry name" value="Thymidylate_kinase"/>
</dbReference>
<evidence type="ECO:0000256" key="3">
    <source>
        <dbReference type="ARBA" id="ARBA00012980"/>
    </source>
</evidence>
<dbReference type="InParanoid" id="A0A0V0QII4"/>
<accession>A0A0V0QII4</accession>
<dbReference type="GO" id="GO:0006227">
    <property type="term" value="P:dUDP biosynthetic process"/>
    <property type="evidence" value="ECO:0007669"/>
    <property type="project" value="TreeGrafter"/>
</dbReference>
<evidence type="ECO:0000256" key="5">
    <source>
        <dbReference type="ARBA" id="ARBA00022679"/>
    </source>
</evidence>
<dbReference type="FunFam" id="3.40.50.300:FF:000679">
    <property type="entry name" value="Thymidylate kinase"/>
    <property type="match status" value="1"/>
</dbReference>
<keyword evidence="11" id="KW-0378">Hydrolase</keyword>
<gene>
    <name evidence="11" type="ORF">PPERSA_07608</name>
</gene>
<dbReference type="GO" id="GO:0004798">
    <property type="term" value="F:dTMP kinase activity"/>
    <property type="evidence" value="ECO:0007669"/>
    <property type="project" value="UniProtKB-EC"/>
</dbReference>
<dbReference type="GO" id="GO:0005739">
    <property type="term" value="C:mitochondrion"/>
    <property type="evidence" value="ECO:0007669"/>
    <property type="project" value="TreeGrafter"/>
</dbReference>
<keyword evidence="7" id="KW-0547">Nucleotide-binding</keyword>
<dbReference type="OrthoDB" id="425602at2759"/>
<organism evidence="11 12">
    <name type="scientific">Pseudocohnilembus persalinus</name>
    <name type="common">Ciliate</name>
    <dbReference type="NCBI Taxonomy" id="266149"/>
    <lineage>
        <taxon>Eukaryota</taxon>
        <taxon>Sar</taxon>
        <taxon>Alveolata</taxon>
        <taxon>Ciliophora</taxon>
        <taxon>Intramacronucleata</taxon>
        <taxon>Oligohymenophorea</taxon>
        <taxon>Scuticociliatia</taxon>
        <taxon>Philasterida</taxon>
        <taxon>Pseudocohnilembidae</taxon>
        <taxon>Pseudocohnilembus</taxon>
    </lineage>
</organism>
<dbReference type="PANTHER" id="PTHR10344">
    <property type="entry name" value="THYMIDYLATE KINASE"/>
    <property type="match status" value="1"/>
</dbReference>
<dbReference type="GO" id="GO:0016787">
    <property type="term" value="F:hydrolase activity"/>
    <property type="evidence" value="ECO:0007669"/>
    <property type="project" value="UniProtKB-KW"/>
</dbReference>
<feature type="domain" description="Thymidylate kinase-like" evidence="10">
    <location>
        <begin position="11"/>
        <end position="189"/>
    </location>
</feature>
<proteinExistence type="inferred from homology"/>
<dbReference type="InterPro" id="IPR018095">
    <property type="entry name" value="Thymidylate_kin_CS"/>
</dbReference>
<dbReference type="HAMAP" id="MF_00165">
    <property type="entry name" value="Thymidylate_kinase"/>
    <property type="match status" value="1"/>
</dbReference>
<dbReference type="NCBIfam" id="TIGR00041">
    <property type="entry name" value="DTMP_kinase"/>
    <property type="match status" value="1"/>
</dbReference>
<dbReference type="OMA" id="YWHQFDA"/>